<dbReference type="EMBL" id="BAABDF010000001">
    <property type="protein sequence ID" value="GAA3853528.1"/>
    <property type="molecule type" value="Genomic_DNA"/>
</dbReference>
<keyword evidence="2" id="KW-1185">Reference proteome</keyword>
<name>A0ABP7JTB3_9RHOB</name>
<comment type="caution">
    <text evidence="1">The sequence shown here is derived from an EMBL/GenBank/DDBJ whole genome shotgun (WGS) entry which is preliminary data.</text>
</comment>
<dbReference type="RefSeq" id="WP_344842026.1">
    <property type="nucleotide sequence ID" value="NZ_BAABDF010000001.1"/>
</dbReference>
<evidence type="ECO:0000313" key="2">
    <source>
        <dbReference type="Proteomes" id="UP001399917"/>
    </source>
</evidence>
<gene>
    <name evidence="1" type="ORF">GCM10022404_01160</name>
</gene>
<accession>A0ABP7JTB3</accession>
<protein>
    <submittedName>
        <fullName evidence="1">Uncharacterized protein</fullName>
    </submittedName>
</protein>
<reference evidence="2" key="1">
    <citation type="journal article" date="2019" name="Int. J. Syst. Evol. Microbiol.">
        <title>The Global Catalogue of Microorganisms (GCM) 10K type strain sequencing project: providing services to taxonomists for standard genome sequencing and annotation.</title>
        <authorList>
            <consortium name="The Broad Institute Genomics Platform"/>
            <consortium name="The Broad Institute Genome Sequencing Center for Infectious Disease"/>
            <person name="Wu L."/>
            <person name="Ma J."/>
        </authorList>
    </citation>
    <scope>NUCLEOTIDE SEQUENCE [LARGE SCALE GENOMIC DNA]</scope>
    <source>
        <strain evidence="2">JCM 17190</strain>
    </source>
</reference>
<evidence type="ECO:0000313" key="1">
    <source>
        <dbReference type="EMBL" id="GAA3853528.1"/>
    </source>
</evidence>
<proteinExistence type="predicted"/>
<organism evidence="1 2">
    <name type="scientific">Celeribacter arenosi</name>
    <dbReference type="NCBI Taxonomy" id="792649"/>
    <lineage>
        <taxon>Bacteria</taxon>
        <taxon>Pseudomonadati</taxon>
        <taxon>Pseudomonadota</taxon>
        <taxon>Alphaproteobacteria</taxon>
        <taxon>Rhodobacterales</taxon>
        <taxon>Roseobacteraceae</taxon>
        <taxon>Celeribacter</taxon>
    </lineage>
</organism>
<sequence length="61" mass="6166">MSGTVGPDQTLAGVWDVRGGQWCRTLSAPPAFVGTACQNATLNGDGTMTIEGGGGVVWAIE</sequence>
<dbReference type="Proteomes" id="UP001399917">
    <property type="component" value="Unassembled WGS sequence"/>
</dbReference>